<name>W8C489_CERCA</name>
<evidence type="ECO:0000259" key="1">
    <source>
        <dbReference type="Pfam" id="PF01593"/>
    </source>
</evidence>
<accession>W8C489</accession>
<dbReference type="GeneID" id="101451683"/>
<reference evidence="2" key="1">
    <citation type="submission" date="2013-07" db="EMBL/GenBank/DDBJ databases">
        <authorList>
            <person name="Geib S."/>
        </authorList>
    </citation>
    <scope>NUCLEOTIDE SEQUENCE</scope>
</reference>
<dbReference type="AlphaFoldDB" id="W8C489"/>
<dbReference type="Gene3D" id="3.50.50.60">
    <property type="entry name" value="FAD/NAD(P)-binding domain"/>
    <property type="match status" value="1"/>
</dbReference>
<evidence type="ECO:0000313" key="2">
    <source>
        <dbReference type="EMBL" id="JAC00872.1"/>
    </source>
</evidence>
<gene>
    <name evidence="2" type="primary">SMOX</name>
</gene>
<dbReference type="InterPro" id="IPR002937">
    <property type="entry name" value="Amino_oxidase"/>
</dbReference>
<dbReference type="KEGG" id="ccat:101451683"/>
<proteinExistence type="evidence at transcript level"/>
<dbReference type="OrthoDB" id="5046242at2759"/>
<feature type="domain" description="Amine oxidase" evidence="1">
    <location>
        <begin position="182"/>
        <end position="634"/>
    </location>
</feature>
<dbReference type="PANTHER" id="PTHR10742:SF398">
    <property type="entry name" value="AMINE OXIDASE DOMAIN-CONTAINING PROTEIN-RELATED"/>
    <property type="match status" value="1"/>
</dbReference>
<dbReference type="PANTHER" id="PTHR10742">
    <property type="entry name" value="FLAVIN MONOAMINE OXIDASE"/>
    <property type="match status" value="1"/>
</dbReference>
<dbReference type="InterPro" id="IPR036188">
    <property type="entry name" value="FAD/NAD-bd_sf"/>
</dbReference>
<reference evidence="2" key="2">
    <citation type="journal article" date="2014" name="BMC Genomics">
        <title>A genomic perspective to assessing quality of mass-reared SIT flies used in Mediterranean fruit fly (Ceratitis capitata) eradication in California.</title>
        <authorList>
            <person name="Calla B."/>
            <person name="Hall B."/>
            <person name="Hou S."/>
            <person name="Geib S.M."/>
        </authorList>
    </citation>
    <scope>NUCLEOTIDE SEQUENCE</scope>
</reference>
<protein>
    <submittedName>
        <fullName evidence="2">Spermine oxidase</fullName>
    </submittedName>
</protein>
<dbReference type="SUPFAM" id="SSF51905">
    <property type="entry name" value="FAD/NAD(P)-binding domain"/>
    <property type="match status" value="1"/>
</dbReference>
<dbReference type="InterPro" id="IPR050281">
    <property type="entry name" value="Flavin_monoamine_oxidase"/>
</dbReference>
<dbReference type="GO" id="GO:0046592">
    <property type="term" value="F:polyamine oxidase activity"/>
    <property type="evidence" value="ECO:0007669"/>
    <property type="project" value="TreeGrafter"/>
</dbReference>
<dbReference type="EMBL" id="GAMC01005684">
    <property type="protein sequence ID" value="JAC00872.1"/>
    <property type="molecule type" value="mRNA"/>
</dbReference>
<dbReference type="Gene3D" id="3.90.660.10">
    <property type="match status" value="1"/>
</dbReference>
<dbReference type="Pfam" id="PF01593">
    <property type="entry name" value="Amino_oxidase"/>
    <property type="match status" value="1"/>
</dbReference>
<sequence>MRTNSIRFFIISNISIMRYIRLCAEQLLNIHWTRVAYPSLSQPVAIIDSIERIRCRYTNIANGTINTLRGISTATGGGYRNGQTTPLEFSCSASVALTKRVRKVPRFSNAFPQQTKKQNSATRIQVISLRFSEEVKNENVERKYTDSCESAADISSKARAQQKTRKQAMKSARIVVIGAGSAGIAAATRLLQSGFENVLLLEAENRYGGRVHTLPFADNVVDLGAQWCHGEKGNVIYQTVRELNMLQPTGDIYDDYKCVRSNREVISDSVTDSLKSIAFNLIPSRQEGLRCFEGSLGTYLTEAFWNDLKQAPEIDKAVAREFFENYKKFESSIEASDHLFEVSGRGHLEYWICEGDLLLNWKDKGFNGFLRLLMKAENDDKDDMGLLNKRIQFNARVQNIEWKTTCGVVRIRLWNGELIEADHVICTTSLGVLKENYQKMFTPSLPLSKCRAIDGLKLGTVDKFFLEFAEPFAPLDWTGFCFLWRDEDLAELRDSDRFWLESVFGFYRVSCQPRILQGWIIGPHARHMETLPEDEVRKALIWLFEKFFTFQVPTPLRFLRTRWYTNPNFRGSYTFRTLYADELRTGGWDLAAPLTAEEDGKPLLQFAGEATHTHFYSTVHGAVESGWREAQRLISYYLGRTSQL</sequence>
<dbReference type="SUPFAM" id="SSF54373">
    <property type="entry name" value="FAD-linked reductases, C-terminal domain"/>
    <property type="match status" value="1"/>
</dbReference>
<organism evidence="2">
    <name type="scientific">Ceratitis capitata</name>
    <name type="common">Mediterranean fruit fly</name>
    <name type="synonym">Tephritis capitata</name>
    <dbReference type="NCBI Taxonomy" id="7213"/>
    <lineage>
        <taxon>Eukaryota</taxon>
        <taxon>Metazoa</taxon>
        <taxon>Ecdysozoa</taxon>
        <taxon>Arthropoda</taxon>
        <taxon>Hexapoda</taxon>
        <taxon>Insecta</taxon>
        <taxon>Pterygota</taxon>
        <taxon>Neoptera</taxon>
        <taxon>Endopterygota</taxon>
        <taxon>Diptera</taxon>
        <taxon>Brachycera</taxon>
        <taxon>Muscomorpha</taxon>
        <taxon>Tephritoidea</taxon>
        <taxon>Tephritidae</taxon>
        <taxon>Ceratitis</taxon>
        <taxon>Ceratitis</taxon>
    </lineage>
</organism>